<feature type="chain" id="PRO_5037696289" evidence="1">
    <location>
        <begin position="25"/>
        <end position="273"/>
    </location>
</feature>
<evidence type="ECO:0000256" key="1">
    <source>
        <dbReference type="SAM" id="SignalP"/>
    </source>
</evidence>
<feature type="signal peptide" evidence="1">
    <location>
        <begin position="1"/>
        <end position="24"/>
    </location>
</feature>
<dbReference type="InterPro" id="IPR019613">
    <property type="entry name" value="DUF4198"/>
</dbReference>
<protein>
    <submittedName>
        <fullName evidence="2">DUF4198 domain-containing protein</fullName>
    </submittedName>
</protein>
<keyword evidence="3" id="KW-1185">Reference proteome</keyword>
<proteinExistence type="predicted"/>
<evidence type="ECO:0000313" key="2">
    <source>
        <dbReference type="EMBL" id="MBK1834143.1"/>
    </source>
</evidence>
<dbReference type="AlphaFoldDB" id="A0A934RNM5"/>
<accession>A0A934RNM5</accession>
<dbReference type="RefSeq" id="WP_200391577.1">
    <property type="nucleotide sequence ID" value="NZ_JAENIO010000018.1"/>
</dbReference>
<sequence length="273" mass="30007">MKSTIKTVVLGTALLSVSVSSLFAHRAWILPSTSVLSGDSPWVSFDAAISNDLFFPNHHAMGTESIKVISPSGAEVEKQFENDGHIRSSFEIQLEEKGTYLINRDRLGYFASWEEEGEAKRWRGDLEEFKAEGLAEKEGIELTESSSKTVTYVTNGAPDTKALEPTGKGLEIKFTDSHPNDLFTGEEATFTFVLDGKPVEGVEVFVQKGNDRFRDSPNPIEGLTTSEGTFSFTVEEAGRYWLTASISAEAGEKEGVPFKQRASYTATFEVLPL</sequence>
<comment type="caution">
    <text evidence="2">The sequence shown here is derived from an EMBL/GenBank/DDBJ whole genome shotgun (WGS) entry which is preliminary data.</text>
</comment>
<reference evidence="2" key="1">
    <citation type="submission" date="2021-01" db="EMBL/GenBank/DDBJ databases">
        <title>Modified the classification status of verrucomicrobia.</title>
        <authorList>
            <person name="Feng X."/>
        </authorList>
    </citation>
    <scope>NUCLEOTIDE SEQUENCE</scope>
    <source>
        <strain evidence="2">KCTC 12986</strain>
    </source>
</reference>
<evidence type="ECO:0000313" key="3">
    <source>
        <dbReference type="Proteomes" id="UP000604083"/>
    </source>
</evidence>
<name>A0A934RNM5_9BACT</name>
<dbReference type="Pfam" id="PF10670">
    <property type="entry name" value="DUF4198"/>
    <property type="match status" value="1"/>
</dbReference>
<keyword evidence="1" id="KW-0732">Signal</keyword>
<organism evidence="2 3">
    <name type="scientific">Roseibacillus ishigakijimensis</name>
    <dbReference type="NCBI Taxonomy" id="454146"/>
    <lineage>
        <taxon>Bacteria</taxon>
        <taxon>Pseudomonadati</taxon>
        <taxon>Verrucomicrobiota</taxon>
        <taxon>Verrucomicrobiia</taxon>
        <taxon>Verrucomicrobiales</taxon>
        <taxon>Verrucomicrobiaceae</taxon>
        <taxon>Roseibacillus</taxon>
    </lineage>
</organism>
<dbReference type="EMBL" id="JAENIO010000018">
    <property type="protein sequence ID" value="MBK1834143.1"/>
    <property type="molecule type" value="Genomic_DNA"/>
</dbReference>
<gene>
    <name evidence="2" type="ORF">JIN78_08725</name>
</gene>
<dbReference type="Proteomes" id="UP000604083">
    <property type="component" value="Unassembled WGS sequence"/>
</dbReference>